<evidence type="ECO:0008006" key="3">
    <source>
        <dbReference type="Google" id="ProtNLM"/>
    </source>
</evidence>
<organism evidence="1 2">
    <name type="scientific">Candidatus Saccharimonas aalborgensis</name>
    <dbReference type="NCBI Taxonomy" id="1332188"/>
    <lineage>
        <taxon>Bacteria</taxon>
        <taxon>Candidatus Saccharimonadota</taxon>
        <taxon>Candidatus Saccharimonadia</taxon>
        <taxon>Candidatus Saccharimonadales</taxon>
        <taxon>Candidatus Saccharimonadaceae</taxon>
        <taxon>Candidatus Saccharimonas</taxon>
    </lineage>
</organism>
<keyword evidence="2" id="KW-1185">Reference proteome</keyword>
<dbReference type="HOGENOM" id="CLU_1033221_0_0_0"/>
<reference evidence="1 2" key="1">
    <citation type="journal article" date="2013" name="Nat. Biotechnol.">
        <title>Genome sequences of rare, uncultured bacteria obtained by differential coverage binning of multiple metagenomes.</title>
        <authorList>
            <person name="Albertsen M."/>
            <person name="Hugenholtz P."/>
            <person name="Skarshewski A."/>
            <person name="Nielsen K.L."/>
            <person name="Tyson G.W."/>
            <person name="Nielsen P.H."/>
        </authorList>
    </citation>
    <scope>NUCLEOTIDE SEQUENCE [LARGE SCALE GENOMIC DNA]</scope>
    <source>
        <strain evidence="1">TM71</strain>
    </source>
</reference>
<dbReference type="Proteomes" id="UP000013893">
    <property type="component" value="Chromosome"/>
</dbReference>
<name>R4PUE5_9BACT</name>
<dbReference type="EMBL" id="CP005957">
    <property type="protein sequence ID" value="AGL61750.1"/>
    <property type="molecule type" value="Genomic_DNA"/>
</dbReference>
<evidence type="ECO:0000313" key="2">
    <source>
        <dbReference type="Proteomes" id="UP000013893"/>
    </source>
</evidence>
<dbReference type="STRING" id="1332188.L336_0039"/>
<dbReference type="KEGG" id="saal:L336_0039"/>
<protein>
    <recommendedName>
        <fullName evidence="3">Phospholipase C/D domain-containing protein</fullName>
    </recommendedName>
</protein>
<gene>
    <name evidence="1" type="ORF">L336_0039</name>
</gene>
<proteinExistence type="predicted"/>
<sequence length="268" mass="30620">MYSGTTLNKTSGGFIGVHQKIDRIARRNLDQLPGVGPGFPAIKEILAFEGDNGPDGLKRKSPSADEPWHYIDPSKSDDRQLVTMILDHQHNLVEALRYNNHERAAFEAAWLSHAIVDGLTPAHHYPLGEKIEELWGKPKEERLTIKEKNFIVGETRLETLSKNWEYWGAKGVFMTHAAFEFGVAAAAKTSRYPQKDLDHAWLAQATAQGLEQVFLDAMHEVYSLDMYHTFWNEGWTTKLARQTRRVLLPTIIQVVMFAWYEAYRKAEL</sequence>
<accession>R4PUE5</accession>
<evidence type="ECO:0000313" key="1">
    <source>
        <dbReference type="EMBL" id="AGL61750.1"/>
    </source>
</evidence>
<dbReference type="AlphaFoldDB" id="R4PUE5"/>
<dbReference type="OrthoDB" id="9776959at2"/>
<dbReference type="RefSeq" id="WP_015641201.1">
    <property type="nucleotide sequence ID" value="NC_021219.1"/>
</dbReference>